<organism evidence="2 3">
    <name type="scientific">Cymbomonas tetramitiformis</name>
    <dbReference type="NCBI Taxonomy" id="36881"/>
    <lineage>
        <taxon>Eukaryota</taxon>
        <taxon>Viridiplantae</taxon>
        <taxon>Chlorophyta</taxon>
        <taxon>Pyramimonadophyceae</taxon>
        <taxon>Pyramimonadales</taxon>
        <taxon>Pyramimonadaceae</taxon>
        <taxon>Cymbomonas</taxon>
    </lineage>
</organism>
<evidence type="ECO:0000256" key="1">
    <source>
        <dbReference type="SAM" id="MobiDB-lite"/>
    </source>
</evidence>
<feature type="compositionally biased region" description="Basic and acidic residues" evidence="1">
    <location>
        <begin position="128"/>
        <end position="139"/>
    </location>
</feature>
<dbReference type="PANTHER" id="PTHR11122">
    <property type="entry name" value="APOSPORY-ASSOCIATED PROTEIN C-RELATED"/>
    <property type="match status" value="1"/>
</dbReference>
<gene>
    <name evidence="2" type="ORF">CYMTET_40563</name>
</gene>
<dbReference type="AlphaFoldDB" id="A0AAE0C7V9"/>
<dbReference type="Gene3D" id="2.70.98.10">
    <property type="match status" value="1"/>
</dbReference>
<dbReference type="GO" id="GO:0005975">
    <property type="term" value="P:carbohydrate metabolic process"/>
    <property type="evidence" value="ECO:0007669"/>
    <property type="project" value="InterPro"/>
</dbReference>
<keyword evidence="3" id="KW-1185">Reference proteome</keyword>
<dbReference type="Pfam" id="PF01263">
    <property type="entry name" value="Aldose_epim"/>
    <property type="match status" value="1"/>
</dbReference>
<dbReference type="InterPro" id="IPR011013">
    <property type="entry name" value="Gal_mutarotase_sf_dom"/>
</dbReference>
<evidence type="ECO:0008006" key="4">
    <source>
        <dbReference type="Google" id="ProtNLM"/>
    </source>
</evidence>
<dbReference type="EMBL" id="LGRX02026943">
    <property type="protein sequence ID" value="KAK3250063.1"/>
    <property type="molecule type" value="Genomic_DNA"/>
</dbReference>
<proteinExistence type="predicted"/>
<dbReference type="InterPro" id="IPR014718">
    <property type="entry name" value="GH-type_carb-bd"/>
</dbReference>
<feature type="non-terminal residue" evidence="2">
    <location>
        <position position="1"/>
    </location>
</feature>
<sequence length="158" mass="17097">AKVTGLKGVKYLDSLQGRIECTEEEKEVAFPAEVDRIYLNTPDTLKILASAARTFTIKKSGLPDAVVWNPWIDKSKAMGDFGDEEYKEMVCVEAGLIKGEGAPLLLGAGQYWTCDMELSAETKGAGKRKAEEAAGDKEAVPSPRSSGRVRTPVKKASM</sequence>
<accession>A0AAE0C7V9</accession>
<evidence type="ECO:0000313" key="2">
    <source>
        <dbReference type="EMBL" id="KAK3250063.1"/>
    </source>
</evidence>
<evidence type="ECO:0000313" key="3">
    <source>
        <dbReference type="Proteomes" id="UP001190700"/>
    </source>
</evidence>
<dbReference type="Proteomes" id="UP001190700">
    <property type="component" value="Unassembled WGS sequence"/>
</dbReference>
<dbReference type="GO" id="GO:0047938">
    <property type="term" value="F:glucose-6-phosphate 1-epimerase activity"/>
    <property type="evidence" value="ECO:0007669"/>
    <property type="project" value="TreeGrafter"/>
</dbReference>
<dbReference type="PANTHER" id="PTHR11122:SF13">
    <property type="entry name" value="GLUCOSE-6-PHOSPHATE 1-EPIMERASE"/>
    <property type="match status" value="1"/>
</dbReference>
<dbReference type="SUPFAM" id="SSF74650">
    <property type="entry name" value="Galactose mutarotase-like"/>
    <property type="match status" value="1"/>
</dbReference>
<protein>
    <recommendedName>
        <fullName evidence="4">Glucose-6-phosphate 1-epimerase</fullName>
    </recommendedName>
</protein>
<dbReference type="InterPro" id="IPR008183">
    <property type="entry name" value="Aldose_1/G6P_1-epimerase"/>
</dbReference>
<comment type="caution">
    <text evidence="2">The sequence shown here is derived from an EMBL/GenBank/DDBJ whole genome shotgun (WGS) entry which is preliminary data.</text>
</comment>
<feature type="region of interest" description="Disordered" evidence="1">
    <location>
        <begin position="123"/>
        <end position="158"/>
    </location>
</feature>
<dbReference type="GO" id="GO:0005737">
    <property type="term" value="C:cytoplasm"/>
    <property type="evidence" value="ECO:0007669"/>
    <property type="project" value="TreeGrafter"/>
</dbReference>
<name>A0AAE0C7V9_9CHLO</name>
<reference evidence="2 3" key="1">
    <citation type="journal article" date="2015" name="Genome Biol. Evol.">
        <title>Comparative Genomics of a Bacterivorous Green Alga Reveals Evolutionary Causalities and Consequences of Phago-Mixotrophic Mode of Nutrition.</title>
        <authorList>
            <person name="Burns J.A."/>
            <person name="Paasch A."/>
            <person name="Narechania A."/>
            <person name="Kim E."/>
        </authorList>
    </citation>
    <scope>NUCLEOTIDE SEQUENCE [LARGE SCALE GENOMIC DNA]</scope>
    <source>
        <strain evidence="2 3">PLY_AMNH</strain>
    </source>
</reference>
<dbReference type="GO" id="GO:0030246">
    <property type="term" value="F:carbohydrate binding"/>
    <property type="evidence" value="ECO:0007669"/>
    <property type="project" value="InterPro"/>
</dbReference>